<dbReference type="SUPFAM" id="SSF100950">
    <property type="entry name" value="NagB/RpiA/CoA transferase-like"/>
    <property type="match status" value="1"/>
</dbReference>
<dbReference type="Gene3D" id="3.40.1080.10">
    <property type="entry name" value="Glutaconate Coenzyme A-transferase"/>
    <property type="match status" value="1"/>
</dbReference>
<dbReference type="PANTHER" id="PTHR13707">
    <property type="entry name" value="KETOACID-COENZYME A TRANSFERASE"/>
    <property type="match status" value="1"/>
</dbReference>
<evidence type="ECO:0000313" key="2">
    <source>
        <dbReference type="EMBL" id="SDI74188.1"/>
    </source>
</evidence>
<evidence type="ECO:0000256" key="1">
    <source>
        <dbReference type="ARBA" id="ARBA00022679"/>
    </source>
</evidence>
<evidence type="ECO:0000313" key="3">
    <source>
        <dbReference type="Proteomes" id="UP000198525"/>
    </source>
</evidence>
<dbReference type="InterPro" id="IPR012792">
    <property type="entry name" value="3-oxoacid_CoA-transf_A"/>
</dbReference>
<dbReference type="NCBIfam" id="TIGR02429">
    <property type="entry name" value="pcaI_scoA_fam"/>
    <property type="match status" value="1"/>
</dbReference>
<dbReference type="AlphaFoldDB" id="A0A1G8N1W5"/>
<dbReference type="GO" id="GO:0008410">
    <property type="term" value="F:CoA-transferase activity"/>
    <property type="evidence" value="ECO:0007669"/>
    <property type="project" value="InterPro"/>
</dbReference>
<dbReference type="PANTHER" id="PTHR13707:SF60">
    <property type="entry name" value="ACETATE COA-TRANSFERASE SUBUNIT ALPHA"/>
    <property type="match status" value="1"/>
</dbReference>
<proteinExistence type="predicted"/>
<dbReference type="InterPro" id="IPR004165">
    <property type="entry name" value="CoA_trans_fam_I"/>
</dbReference>
<dbReference type="EMBL" id="FNES01000001">
    <property type="protein sequence ID" value="SDI74188.1"/>
    <property type="molecule type" value="Genomic_DNA"/>
</dbReference>
<keyword evidence="1 2" id="KW-0808">Transferase</keyword>
<dbReference type="InterPro" id="IPR037171">
    <property type="entry name" value="NagB/RpiA_transferase-like"/>
</dbReference>
<name>A0A1G8N1W5_9GAMM</name>
<protein>
    <submittedName>
        <fullName evidence="2">Acetate CoA/acetoacetate CoA-transferase alpha subunit</fullName>
    </submittedName>
</protein>
<sequence length="233" mass="24914">MTLLTHKHRTIEAAIAAIPHGASIMVGGFGSPGTPFALIDELLAQGQHDLTLIKNDANEPGIGIGKLIEAGRVTRLVTSHVGLNRRAIDAMNRGELDVTLVPQGLLAEKIRSAGAGHHAFLTDIGQGTEIAAERREIELDGRVWGIEPALYADFALVHAERADRYGNLIYRATASNFNPLMAMAADTVIAQAYRVDEPGRLAPEAIHTPCAFVSQVVRVDPATAEQGRRAHVG</sequence>
<gene>
    <name evidence="2" type="ORF">SAMN04487954_101199</name>
</gene>
<dbReference type="Pfam" id="PF01144">
    <property type="entry name" value="CoA_trans"/>
    <property type="match status" value="1"/>
</dbReference>
<dbReference type="RefSeq" id="WP_089682173.1">
    <property type="nucleotide sequence ID" value="NZ_FNES01000001.1"/>
</dbReference>
<reference evidence="2 3" key="1">
    <citation type="submission" date="2016-10" db="EMBL/GenBank/DDBJ databases">
        <authorList>
            <person name="de Groot N.N."/>
        </authorList>
    </citation>
    <scope>NUCLEOTIDE SEQUENCE [LARGE SCALE GENOMIC DNA]</scope>
    <source>
        <strain evidence="2 3">CGMCC 1.6133</strain>
    </source>
</reference>
<accession>A0A1G8N1W5</accession>
<organism evidence="2 3">
    <name type="scientific">Billgrantia gudaonensis</name>
    <dbReference type="NCBI Taxonomy" id="376427"/>
    <lineage>
        <taxon>Bacteria</taxon>
        <taxon>Pseudomonadati</taxon>
        <taxon>Pseudomonadota</taxon>
        <taxon>Gammaproteobacteria</taxon>
        <taxon>Oceanospirillales</taxon>
        <taxon>Halomonadaceae</taxon>
        <taxon>Billgrantia</taxon>
    </lineage>
</organism>
<dbReference type="STRING" id="376427.SAMN04487954_101199"/>
<dbReference type="Proteomes" id="UP000198525">
    <property type="component" value="Unassembled WGS sequence"/>
</dbReference>
<keyword evidence="3" id="KW-1185">Reference proteome</keyword>
<dbReference type="OrthoDB" id="9777193at2"/>
<dbReference type="SMART" id="SM00882">
    <property type="entry name" value="CoA_trans"/>
    <property type="match status" value="1"/>
</dbReference>